<name>A0ACB6FEW3_9PLEO</name>
<dbReference type="EMBL" id="PDWZ02000009">
    <property type="protein sequence ID" value="KAB2102964.1"/>
    <property type="molecule type" value="Genomic_DNA"/>
</dbReference>
<organism evidence="1 2">
    <name type="scientific">Alternaria gaisen</name>
    <dbReference type="NCBI Taxonomy" id="167740"/>
    <lineage>
        <taxon>Eukaryota</taxon>
        <taxon>Fungi</taxon>
        <taxon>Dikarya</taxon>
        <taxon>Ascomycota</taxon>
        <taxon>Pezizomycotina</taxon>
        <taxon>Dothideomycetes</taxon>
        <taxon>Pleosporomycetidae</taxon>
        <taxon>Pleosporales</taxon>
        <taxon>Pleosporineae</taxon>
        <taxon>Pleosporaceae</taxon>
        <taxon>Alternaria</taxon>
        <taxon>Alternaria sect. Alternaria</taxon>
    </lineage>
</organism>
<sequence>MCIVFFISHYDGPREHFLCQYHCAHTDCPGTFEAHQKYLLEESRLDCSECLAKDGDQVDPDIVPVQYYPHIPHFEIEYVEGKGWVKVCEQGGVNGTGKTEVQEDEEGDDQDDGRYAHSFASLSDCDSVTSHWRLDPTFASPIRPTAATTKGKSPVPSYQRLSTMEEAYETRSLYEPPHEMTKVCEVSCESVSPGEEPSQTILQEPPFGDSPNTVEHRNLVNRQLATLEHRMAHRQPQRDLSQPTFNVLRPHYPSHFRQAVRREIVVSNPPGHAAPPPVTPRPRPGVLPGGSDYENGFHYMVSTSTTNGVPDSRWGPVPRPGEMMDFSLEKPTQAVRKRHKPRNKEERMRRRNEKAGHFGRLLG</sequence>
<protein>
    <submittedName>
        <fullName evidence="1">Uncharacterized protein</fullName>
    </submittedName>
</protein>
<accession>A0ACB6FEW3</accession>
<gene>
    <name evidence="1" type="ORF">AG0111_0g8969</name>
</gene>
<dbReference type="Proteomes" id="UP000293547">
    <property type="component" value="Unassembled WGS sequence"/>
</dbReference>
<reference evidence="1 2" key="1">
    <citation type="journal article" date="2019" name="bioRxiv">
        <title>Genomics, evolutionary history and diagnostics of the Alternaria alternata species group including apple and Asian pear pathotypes.</title>
        <authorList>
            <person name="Armitage A.D."/>
            <person name="Cockerton H.M."/>
            <person name="Sreenivasaprasad S."/>
            <person name="Woodhall J.W."/>
            <person name="Lane C.R."/>
            <person name="Harrison R.J."/>
            <person name="Clarkson J.P."/>
        </authorList>
    </citation>
    <scope>NUCLEOTIDE SEQUENCE [LARGE SCALE GENOMIC DNA]</scope>
    <source>
        <strain evidence="1 2">FERA 650</strain>
    </source>
</reference>
<keyword evidence="2" id="KW-1185">Reference proteome</keyword>
<proteinExistence type="predicted"/>
<evidence type="ECO:0000313" key="2">
    <source>
        <dbReference type="Proteomes" id="UP000293547"/>
    </source>
</evidence>
<comment type="caution">
    <text evidence="1">The sequence shown here is derived from an EMBL/GenBank/DDBJ whole genome shotgun (WGS) entry which is preliminary data.</text>
</comment>
<evidence type="ECO:0000313" key="1">
    <source>
        <dbReference type="EMBL" id="KAB2102964.1"/>
    </source>
</evidence>